<dbReference type="RefSeq" id="WP_259835744.1">
    <property type="nucleotide sequence ID" value="NZ_JAOAMU010000001.1"/>
</dbReference>
<feature type="chain" id="PRO_5046624962" description="Thrombospondin type 3 repeat-containing protein" evidence="1">
    <location>
        <begin position="22"/>
        <end position="829"/>
    </location>
</feature>
<feature type="signal peptide" evidence="1">
    <location>
        <begin position="1"/>
        <end position="21"/>
    </location>
</feature>
<organism evidence="2 3">
    <name type="scientific">Chryseobacterium herbae</name>
    <dbReference type="NCBI Taxonomy" id="2976476"/>
    <lineage>
        <taxon>Bacteria</taxon>
        <taxon>Pseudomonadati</taxon>
        <taxon>Bacteroidota</taxon>
        <taxon>Flavobacteriia</taxon>
        <taxon>Flavobacteriales</taxon>
        <taxon>Weeksellaceae</taxon>
        <taxon>Chryseobacterium group</taxon>
        <taxon>Chryseobacterium</taxon>
    </lineage>
</organism>
<reference evidence="2 3" key="1">
    <citation type="submission" date="2022-09" db="EMBL/GenBank/DDBJ databases">
        <title>Chryseobacterium oleae sp.nov., isolated from the inter-root soil of Pyrola calliantha H. Andr. in Tibet.</title>
        <authorList>
            <person name="Li Z."/>
        </authorList>
    </citation>
    <scope>NUCLEOTIDE SEQUENCE [LARGE SCALE GENOMIC DNA]</scope>
    <source>
        <strain evidence="3">pc1-10</strain>
    </source>
</reference>
<dbReference type="Proteomes" id="UP001525566">
    <property type="component" value="Unassembled WGS sequence"/>
</dbReference>
<dbReference type="EMBL" id="JAOAMU010000001">
    <property type="protein sequence ID" value="MCT2560414.1"/>
    <property type="molecule type" value="Genomic_DNA"/>
</dbReference>
<sequence>MRKKLMTFFLVWLIGFTVVYGQDSDGDTIQNDCDFDDDNDGIPDIAENTCTLSGQTIRIGYIPNSRDLDTQSGSNGYTFDGAYMNGSGALKLTNPANFGPSGIVKATIVLVPINANPITKASLTGLNLNAVFLGGIDNNLTSYLSDSEFFSIKDWSDDSPKNFVVTTQFQTLSWGADIRTGNINPNTPVSLAGGNKIFNGPFGNIKTFNQAGNVQAYFKSAINPCFTAYSAVDGKHRNVMYLDTQYNDLIIADVDIFTTVGGVTSGNAISSNNDRLFANLWAFVASQSACAGNDPDGDGIPNYLDLDSDGDGCFDAIEGDETVFAAQIDATGKILGTVDRHGIPFLVNSGGKADIGGDEGQGIGSSADSSVSACQDHDEDSVKDECDLDSDNDGILDIIENSCTLSSQTIRIGYIPNARDLDTQPGFNGYTFDGAYMSGSGALKLTNPANFGPAGTVKASIVLVPIAANPITKASLNSLNLNAVFLGGIDNNTTSYLSNAEFSEIRDWSDDSLKNFVIATQLQTKAWGADIFSGNVNPDSPASFAGSTRIFTGPFGNVASFNQAGSFQAYFTSGTTSCFANAIAFDANSRAVIYLDAKYNDLMVADVDIFTTVGGVTAGNSITSNNDRLFANIWAFVATQSACAGNDLDHDGTPDYLDLDSDGDGCFDAVEGDENVTPLQMDLNGVIPGNVDTRGVPVLVDSGGAADIGGDMGQGIGEAADSTVRNCYCFKPALTDGAVLQTNYGITALPRAGKDNDNWPMLRKGGWIAMEANTKGFVPNRLTTVQISAIPAAELVEGMLLYNTTLDCLQINTSGTAVGWTCLNTQACP</sequence>
<proteinExistence type="predicted"/>
<evidence type="ECO:0008006" key="4">
    <source>
        <dbReference type="Google" id="ProtNLM"/>
    </source>
</evidence>
<dbReference type="SUPFAM" id="SSF103647">
    <property type="entry name" value="TSP type-3 repeat"/>
    <property type="match status" value="1"/>
</dbReference>
<protein>
    <recommendedName>
        <fullName evidence="4">Thrombospondin type 3 repeat-containing protein</fullName>
    </recommendedName>
</protein>
<evidence type="ECO:0000313" key="3">
    <source>
        <dbReference type="Proteomes" id="UP001525566"/>
    </source>
</evidence>
<keyword evidence="1" id="KW-0732">Signal</keyword>
<name>A0ABT2INL5_9FLAO</name>
<gene>
    <name evidence="2" type="ORF">N0B48_00785</name>
</gene>
<accession>A0ABT2INL5</accession>
<comment type="caution">
    <text evidence="2">The sequence shown here is derived from an EMBL/GenBank/DDBJ whole genome shotgun (WGS) entry which is preliminary data.</text>
</comment>
<evidence type="ECO:0000256" key="1">
    <source>
        <dbReference type="SAM" id="SignalP"/>
    </source>
</evidence>
<dbReference type="InterPro" id="IPR028974">
    <property type="entry name" value="TSP_type-3_rpt"/>
</dbReference>
<keyword evidence="3" id="KW-1185">Reference proteome</keyword>
<evidence type="ECO:0000313" key="2">
    <source>
        <dbReference type="EMBL" id="MCT2560414.1"/>
    </source>
</evidence>